<organism evidence="4 5">
    <name type="scientific">Zizania palustris</name>
    <name type="common">Northern wild rice</name>
    <dbReference type="NCBI Taxonomy" id="103762"/>
    <lineage>
        <taxon>Eukaryota</taxon>
        <taxon>Viridiplantae</taxon>
        <taxon>Streptophyta</taxon>
        <taxon>Embryophyta</taxon>
        <taxon>Tracheophyta</taxon>
        <taxon>Spermatophyta</taxon>
        <taxon>Magnoliopsida</taxon>
        <taxon>Liliopsida</taxon>
        <taxon>Poales</taxon>
        <taxon>Poaceae</taxon>
        <taxon>BOP clade</taxon>
        <taxon>Oryzoideae</taxon>
        <taxon>Oryzeae</taxon>
        <taxon>Zizaniinae</taxon>
        <taxon>Zizania</taxon>
    </lineage>
</organism>
<keyword evidence="1 2" id="KW-0697">Rotamase</keyword>
<dbReference type="InterPro" id="IPR000297">
    <property type="entry name" value="PPIase_PpiC"/>
</dbReference>
<comment type="caution">
    <text evidence="4">The sequence shown here is derived from an EMBL/GenBank/DDBJ whole genome shotgun (WGS) entry which is preliminary data.</text>
</comment>
<evidence type="ECO:0000313" key="4">
    <source>
        <dbReference type="EMBL" id="KAG8043822.1"/>
    </source>
</evidence>
<dbReference type="GO" id="GO:0003755">
    <property type="term" value="F:peptidyl-prolyl cis-trans isomerase activity"/>
    <property type="evidence" value="ECO:0007669"/>
    <property type="project" value="UniProtKB-UniRule"/>
</dbReference>
<sequence>MQPLCVTTEYASNPCKSDPFCNVLNWFFKIFSVYIPVLAGVAISAPTREDAAADLARALREKIVAGQRKFEDVATEESGCNSAKRGG</sequence>
<dbReference type="Proteomes" id="UP000729402">
    <property type="component" value="Unassembled WGS sequence"/>
</dbReference>
<evidence type="ECO:0000259" key="3">
    <source>
        <dbReference type="PROSITE" id="PS50198"/>
    </source>
</evidence>
<dbReference type="PROSITE" id="PS50198">
    <property type="entry name" value="PPIC_PPIASE_2"/>
    <property type="match status" value="1"/>
</dbReference>
<reference evidence="4" key="2">
    <citation type="submission" date="2021-02" db="EMBL/GenBank/DDBJ databases">
        <authorList>
            <person name="Kimball J.A."/>
            <person name="Haas M.W."/>
            <person name="Macchietto M."/>
            <person name="Kono T."/>
            <person name="Duquette J."/>
            <person name="Shao M."/>
        </authorList>
    </citation>
    <scope>NUCLEOTIDE SEQUENCE</scope>
    <source>
        <tissue evidence="4">Fresh leaf tissue</tissue>
    </source>
</reference>
<protein>
    <recommendedName>
        <fullName evidence="2">Peptidyl-prolyl cis-trans isomerase</fullName>
        <ecNumber evidence="2">5.2.1.8</ecNumber>
    </recommendedName>
</protein>
<comment type="catalytic activity">
    <reaction evidence="2">
        <text>[protein]-peptidylproline (omega=180) = [protein]-peptidylproline (omega=0)</text>
        <dbReference type="Rhea" id="RHEA:16237"/>
        <dbReference type="Rhea" id="RHEA-COMP:10747"/>
        <dbReference type="Rhea" id="RHEA-COMP:10748"/>
        <dbReference type="ChEBI" id="CHEBI:83833"/>
        <dbReference type="ChEBI" id="CHEBI:83834"/>
        <dbReference type="EC" id="5.2.1.8"/>
    </reaction>
</comment>
<reference evidence="4" key="1">
    <citation type="journal article" date="2021" name="bioRxiv">
        <title>Whole Genome Assembly and Annotation of Northern Wild Rice, Zizania palustris L., Supports a Whole Genome Duplication in the Zizania Genus.</title>
        <authorList>
            <person name="Haas M."/>
            <person name="Kono T."/>
            <person name="Macchietto M."/>
            <person name="Millas R."/>
            <person name="McGilp L."/>
            <person name="Shao M."/>
            <person name="Duquette J."/>
            <person name="Hirsch C.N."/>
            <person name="Kimball J."/>
        </authorList>
    </citation>
    <scope>NUCLEOTIDE SEQUENCE</scope>
    <source>
        <tissue evidence="4">Fresh leaf tissue</tissue>
    </source>
</reference>
<keyword evidence="1 2" id="KW-0413">Isomerase</keyword>
<keyword evidence="5" id="KW-1185">Reference proteome</keyword>
<feature type="domain" description="PpiC" evidence="3">
    <location>
        <begin position="46"/>
        <end position="87"/>
    </location>
</feature>
<name>A0A8J5RC79_ZIZPA</name>
<proteinExistence type="predicted"/>
<gene>
    <name evidence="4" type="ORF">GUJ93_ZPchr0458g22722</name>
</gene>
<dbReference type="Pfam" id="PF00639">
    <property type="entry name" value="Rotamase"/>
    <property type="match status" value="1"/>
</dbReference>
<dbReference type="AlphaFoldDB" id="A0A8J5RC79"/>
<evidence type="ECO:0000256" key="1">
    <source>
        <dbReference type="PROSITE-ProRule" id="PRU00278"/>
    </source>
</evidence>
<dbReference type="EMBL" id="JAAALK010000953">
    <property type="protein sequence ID" value="KAG8043822.1"/>
    <property type="molecule type" value="Genomic_DNA"/>
</dbReference>
<accession>A0A8J5RC79</accession>
<dbReference type="EC" id="5.2.1.8" evidence="2"/>
<evidence type="ECO:0000256" key="2">
    <source>
        <dbReference type="RuleBase" id="RU363014"/>
    </source>
</evidence>
<evidence type="ECO:0000313" key="5">
    <source>
        <dbReference type="Proteomes" id="UP000729402"/>
    </source>
</evidence>